<name>A0A8C6X633_NAJNA</name>
<dbReference type="GeneTree" id="ENSGT01030000234536"/>
<evidence type="ECO:0000256" key="3">
    <source>
        <dbReference type="ARBA" id="ARBA00043265"/>
    </source>
</evidence>
<dbReference type="PROSITE" id="PS50835">
    <property type="entry name" value="IG_LIKE"/>
    <property type="match status" value="1"/>
</dbReference>
<proteinExistence type="predicted"/>
<evidence type="ECO:0000256" key="2">
    <source>
        <dbReference type="ARBA" id="ARBA00023130"/>
    </source>
</evidence>
<protein>
    <recommendedName>
        <fullName evidence="4">Ig-like domain-containing protein</fullName>
    </recommendedName>
</protein>
<keyword evidence="6" id="KW-1185">Reference proteome</keyword>
<reference evidence="5" key="2">
    <citation type="submission" date="2025-09" db="UniProtKB">
        <authorList>
            <consortium name="Ensembl"/>
        </authorList>
    </citation>
    <scope>IDENTIFICATION</scope>
</reference>
<dbReference type="InterPro" id="IPR007110">
    <property type="entry name" value="Ig-like_dom"/>
</dbReference>
<dbReference type="SMART" id="SM00406">
    <property type="entry name" value="IGv"/>
    <property type="match status" value="1"/>
</dbReference>
<dbReference type="GO" id="GO:0005576">
    <property type="term" value="C:extracellular region"/>
    <property type="evidence" value="ECO:0007669"/>
    <property type="project" value="UniProtKB-ARBA"/>
</dbReference>
<dbReference type="AlphaFoldDB" id="A0A8C6X633"/>
<accession>A0A8C6X633</accession>
<dbReference type="InterPro" id="IPR036179">
    <property type="entry name" value="Ig-like_dom_sf"/>
</dbReference>
<dbReference type="InterPro" id="IPR013106">
    <property type="entry name" value="Ig_V-set"/>
</dbReference>
<dbReference type="OrthoDB" id="9426090at2759"/>
<keyword evidence="3" id="KW-1280">Immunoglobulin</keyword>
<evidence type="ECO:0000313" key="6">
    <source>
        <dbReference type="Proteomes" id="UP000694559"/>
    </source>
</evidence>
<organism evidence="5 6">
    <name type="scientific">Naja naja</name>
    <name type="common">Indian cobra</name>
    <dbReference type="NCBI Taxonomy" id="35670"/>
    <lineage>
        <taxon>Eukaryota</taxon>
        <taxon>Metazoa</taxon>
        <taxon>Chordata</taxon>
        <taxon>Craniata</taxon>
        <taxon>Vertebrata</taxon>
        <taxon>Euteleostomi</taxon>
        <taxon>Lepidosauria</taxon>
        <taxon>Squamata</taxon>
        <taxon>Bifurcata</taxon>
        <taxon>Unidentata</taxon>
        <taxon>Episquamata</taxon>
        <taxon>Toxicofera</taxon>
        <taxon>Serpentes</taxon>
        <taxon>Colubroidea</taxon>
        <taxon>Elapidae</taxon>
        <taxon>Elapinae</taxon>
        <taxon>Naja</taxon>
    </lineage>
</organism>
<dbReference type="PANTHER" id="PTHR23266">
    <property type="entry name" value="IMMUNOGLOBULIN HEAVY CHAIN"/>
    <property type="match status" value="1"/>
</dbReference>
<evidence type="ECO:0000256" key="1">
    <source>
        <dbReference type="ARBA" id="ARBA00022859"/>
    </source>
</evidence>
<dbReference type="GO" id="GO:0002250">
    <property type="term" value="P:adaptive immune response"/>
    <property type="evidence" value="ECO:0007669"/>
    <property type="project" value="UniProtKB-KW"/>
</dbReference>
<reference evidence="5" key="1">
    <citation type="submission" date="2025-08" db="UniProtKB">
        <authorList>
            <consortium name="Ensembl"/>
        </authorList>
    </citation>
    <scope>IDENTIFICATION</scope>
</reference>
<dbReference type="OMA" id="WMGHISA"/>
<sequence length="142" mass="16161">TGSGVVRPRDNLQLVCKVSGFSIQTQNYVWHWFHQPFGKTLEWIVGIHPYNGNKWYSPSVKNRASISSDGSKNEFYFQLNSVSVADAAVYFCSREDTMREVDLVLNKNGKHNNQNTFLLTNMPRGTVNGKFIVVLMKTLCIL</sequence>
<evidence type="ECO:0000259" key="4">
    <source>
        <dbReference type="PROSITE" id="PS50835"/>
    </source>
</evidence>
<keyword evidence="2" id="KW-1064">Adaptive immunity</keyword>
<dbReference type="Proteomes" id="UP000694559">
    <property type="component" value="Unplaced"/>
</dbReference>
<dbReference type="SMART" id="SM00409">
    <property type="entry name" value="IG"/>
    <property type="match status" value="1"/>
</dbReference>
<dbReference type="SUPFAM" id="SSF48726">
    <property type="entry name" value="Immunoglobulin"/>
    <property type="match status" value="1"/>
</dbReference>
<dbReference type="Ensembl" id="ENSNNAT00000009990.1">
    <property type="protein sequence ID" value="ENSNNAP00000009526.1"/>
    <property type="gene ID" value="ENSNNAG00000006378.1"/>
</dbReference>
<evidence type="ECO:0000313" key="5">
    <source>
        <dbReference type="Ensembl" id="ENSNNAP00000009526.1"/>
    </source>
</evidence>
<dbReference type="Pfam" id="PF07686">
    <property type="entry name" value="V-set"/>
    <property type="match status" value="1"/>
</dbReference>
<keyword evidence="1" id="KW-0391">Immunity</keyword>
<dbReference type="InterPro" id="IPR003599">
    <property type="entry name" value="Ig_sub"/>
</dbReference>
<dbReference type="Gene3D" id="2.60.40.10">
    <property type="entry name" value="Immunoglobulins"/>
    <property type="match status" value="1"/>
</dbReference>
<dbReference type="InterPro" id="IPR013783">
    <property type="entry name" value="Ig-like_fold"/>
</dbReference>
<dbReference type="GO" id="GO:0019814">
    <property type="term" value="C:immunoglobulin complex"/>
    <property type="evidence" value="ECO:0007669"/>
    <property type="project" value="UniProtKB-KW"/>
</dbReference>
<feature type="domain" description="Ig-like" evidence="4">
    <location>
        <begin position="1"/>
        <end position="102"/>
    </location>
</feature>
<dbReference type="InterPro" id="IPR050199">
    <property type="entry name" value="IgHV"/>
</dbReference>